<accession>A0ABR2JZG9</accession>
<evidence type="ECO:0000259" key="1">
    <source>
        <dbReference type="PROSITE" id="PS50011"/>
    </source>
</evidence>
<dbReference type="InterPro" id="IPR051681">
    <property type="entry name" value="Ser/Thr_Kinases-Pseudokinases"/>
</dbReference>
<proteinExistence type="predicted"/>
<evidence type="ECO:0000313" key="2">
    <source>
        <dbReference type="EMBL" id="KAK8883851.1"/>
    </source>
</evidence>
<protein>
    <recommendedName>
        <fullName evidence="1">Protein kinase domain-containing protein</fullName>
    </recommendedName>
</protein>
<comment type="caution">
    <text evidence="2">The sequence shown here is derived from an EMBL/GenBank/DDBJ whole genome shotgun (WGS) entry which is preliminary data.</text>
</comment>
<dbReference type="PROSITE" id="PS00108">
    <property type="entry name" value="PROTEIN_KINASE_ST"/>
    <property type="match status" value="1"/>
</dbReference>
<dbReference type="EMBL" id="JAPFFF010000008">
    <property type="protein sequence ID" value="KAK8883851.1"/>
    <property type="molecule type" value="Genomic_DNA"/>
</dbReference>
<dbReference type="Pfam" id="PF00069">
    <property type="entry name" value="Pkinase"/>
    <property type="match status" value="1"/>
</dbReference>
<organism evidence="2 3">
    <name type="scientific">Tritrichomonas musculus</name>
    <dbReference type="NCBI Taxonomy" id="1915356"/>
    <lineage>
        <taxon>Eukaryota</taxon>
        <taxon>Metamonada</taxon>
        <taxon>Parabasalia</taxon>
        <taxon>Tritrichomonadida</taxon>
        <taxon>Tritrichomonadidae</taxon>
        <taxon>Tritrichomonas</taxon>
    </lineage>
</organism>
<dbReference type="PANTHER" id="PTHR44329:SF214">
    <property type="entry name" value="PROTEIN KINASE DOMAIN-CONTAINING PROTEIN"/>
    <property type="match status" value="1"/>
</dbReference>
<dbReference type="InterPro" id="IPR011009">
    <property type="entry name" value="Kinase-like_dom_sf"/>
</dbReference>
<dbReference type="Gene3D" id="1.10.510.10">
    <property type="entry name" value="Transferase(Phosphotransferase) domain 1"/>
    <property type="match status" value="1"/>
</dbReference>
<dbReference type="SMART" id="SM00220">
    <property type="entry name" value="S_TKc"/>
    <property type="match status" value="1"/>
</dbReference>
<reference evidence="2 3" key="1">
    <citation type="submission" date="2024-04" db="EMBL/GenBank/DDBJ databases">
        <title>Tritrichomonas musculus Genome.</title>
        <authorList>
            <person name="Alves-Ferreira E."/>
            <person name="Grigg M."/>
            <person name="Lorenzi H."/>
            <person name="Galac M."/>
        </authorList>
    </citation>
    <scope>NUCLEOTIDE SEQUENCE [LARGE SCALE GENOMIC DNA]</scope>
    <source>
        <strain evidence="2 3">EAF2021</strain>
    </source>
</reference>
<dbReference type="Proteomes" id="UP001470230">
    <property type="component" value="Unassembled WGS sequence"/>
</dbReference>
<dbReference type="PANTHER" id="PTHR44329">
    <property type="entry name" value="SERINE/THREONINE-PROTEIN KINASE TNNI3K-RELATED"/>
    <property type="match status" value="1"/>
</dbReference>
<dbReference type="InterPro" id="IPR008271">
    <property type="entry name" value="Ser/Thr_kinase_AS"/>
</dbReference>
<keyword evidence="3" id="KW-1185">Reference proteome</keyword>
<dbReference type="PROSITE" id="PS50011">
    <property type="entry name" value="PROTEIN_KINASE_DOM"/>
    <property type="match status" value="1"/>
</dbReference>
<name>A0ABR2JZG9_9EUKA</name>
<dbReference type="InterPro" id="IPR000719">
    <property type="entry name" value="Prot_kinase_dom"/>
</dbReference>
<evidence type="ECO:0000313" key="3">
    <source>
        <dbReference type="Proteomes" id="UP001470230"/>
    </source>
</evidence>
<feature type="domain" description="Protein kinase" evidence="1">
    <location>
        <begin position="17"/>
        <end position="307"/>
    </location>
</feature>
<gene>
    <name evidence="2" type="ORF">M9Y10_042950</name>
</gene>
<dbReference type="SUPFAM" id="SSF56112">
    <property type="entry name" value="Protein kinase-like (PK-like)"/>
    <property type="match status" value="1"/>
</dbReference>
<sequence length="329" mass="38641">MNDSLRDSKYRRNLEDYEKHSEIKDSFENDIELFTRENSDAYYILKEIPLKNEYDRARFKNEVKTLICMRIDGFPSIKIDGFGFTNNKNAFIFAEYAPGETLQSLLFKEKYGCFDENEEEDEDNPIFSNTKKMIIIYGVAFGLSYLHSKGYVHRDIKPENIFLDDDKKPYIGDYGDSRQIVDTNRMTGAIGTVPYMAPEMLKDDIILNPNNSVDVYSFAITVLQIITHDLLFGGQSIFDFDDQDHTETDCQVYIKNKILNNERYDLPDDDTFPNEFREFINCCWSSKPEDRWSMNHIVELIREHKLILPNCNINELNQYIQELDDSLKQ</sequence>